<feature type="compositionally biased region" description="Pro residues" evidence="1">
    <location>
        <begin position="259"/>
        <end position="268"/>
    </location>
</feature>
<dbReference type="PANTHER" id="PTHR21450:SF41">
    <property type="entry name" value="RNA POLYMERASE SUBUNIT BETA, PUTATIVE (DUF630 AND DUF632)-RELATED"/>
    <property type="match status" value="1"/>
</dbReference>
<dbReference type="Proteomes" id="UP000631114">
    <property type="component" value="Unassembled WGS sequence"/>
</dbReference>
<feature type="compositionally biased region" description="Basic and acidic residues" evidence="1">
    <location>
        <begin position="293"/>
        <end position="302"/>
    </location>
</feature>
<feature type="domain" description="DUF630" evidence="3">
    <location>
        <begin position="1"/>
        <end position="59"/>
    </location>
</feature>
<dbReference type="Pfam" id="PF04782">
    <property type="entry name" value="DUF632"/>
    <property type="match status" value="1"/>
</dbReference>
<dbReference type="PANTHER" id="PTHR21450">
    <property type="entry name" value="PROTEIN ALTERED PHOSPHATE STARVATION RESPONSE 1"/>
    <property type="match status" value="1"/>
</dbReference>
<proteinExistence type="predicted"/>
<comment type="caution">
    <text evidence="4">The sequence shown here is derived from an EMBL/GenBank/DDBJ whole genome shotgun (WGS) entry which is preliminary data.</text>
</comment>
<dbReference type="InterPro" id="IPR006867">
    <property type="entry name" value="DUF632"/>
</dbReference>
<organism evidence="4 5">
    <name type="scientific">Coptis chinensis</name>
    <dbReference type="NCBI Taxonomy" id="261450"/>
    <lineage>
        <taxon>Eukaryota</taxon>
        <taxon>Viridiplantae</taxon>
        <taxon>Streptophyta</taxon>
        <taxon>Embryophyta</taxon>
        <taxon>Tracheophyta</taxon>
        <taxon>Spermatophyta</taxon>
        <taxon>Magnoliopsida</taxon>
        <taxon>Ranunculales</taxon>
        <taxon>Ranunculaceae</taxon>
        <taxon>Coptidoideae</taxon>
        <taxon>Coptis</taxon>
    </lineage>
</organism>
<name>A0A835MFV0_9MAGN</name>
<feature type="domain" description="DUF632" evidence="2">
    <location>
        <begin position="410"/>
        <end position="720"/>
    </location>
</feature>
<evidence type="ECO:0000256" key="1">
    <source>
        <dbReference type="SAM" id="MobiDB-lite"/>
    </source>
</evidence>
<feature type="compositionally biased region" description="Basic and acidic residues" evidence="1">
    <location>
        <begin position="315"/>
        <end position="326"/>
    </location>
</feature>
<evidence type="ECO:0000313" key="4">
    <source>
        <dbReference type="EMBL" id="KAF9622241.1"/>
    </source>
</evidence>
<feature type="region of interest" description="Disordered" evidence="1">
    <location>
        <begin position="76"/>
        <end position="145"/>
    </location>
</feature>
<protein>
    <recommendedName>
        <fullName evidence="6">BZIP transcription factor</fullName>
    </recommendedName>
</protein>
<feature type="compositionally biased region" description="Low complexity" evidence="1">
    <location>
        <begin position="206"/>
        <end position="224"/>
    </location>
</feature>
<dbReference type="InterPro" id="IPR006868">
    <property type="entry name" value="DUF630"/>
</dbReference>
<dbReference type="Pfam" id="PF04783">
    <property type="entry name" value="DUF630"/>
    <property type="match status" value="1"/>
</dbReference>
<evidence type="ECO:0008006" key="6">
    <source>
        <dbReference type="Google" id="ProtNLM"/>
    </source>
</evidence>
<reference evidence="4 5" key="1">
    <citation type="submission" date="2020-10" db="EMBL/GenBank/DDBJ databases">
        <title>The Coptis chinensis genome and diversification of protoberbering-type alkaloids.</title>
        <authorList>
            <person name="Wang B."/>
            <person name="Shu S."/>
            <person name="Song C."/>
            <person name="Liu Y."/>
        </authorList>
    </citation>
    <scope>NUCLEOTIDE SEQUENCE [LARGE SCALE GENOMIC DNA]</scope>
    <source>
        <strain evidence="4">HL-2020</strain>
        <tissue evidence="4">Leaf</tissue>
    </source>
</reference>
<dbReference type="EMBL" id="JADFTS010000002">
    <property type="protein sequence ID" value="KAF9622241.1"/>
    <property type="molecule type" value="Genomic_DNA"/>
</dbReference>
<accession>A0A835MFV0</accession>
<feature type="compositionally biased region" description="Acidic residues" evidence="1">
    <location>
        <begin position="303"/>
        <end position="313"/>
    </location>
</feature>
<feature type="region of interest" description="Disordered" evidence="1">
    <location>
        <begin position="195"/>
        <end position="273"/>
    </location>
</feature>
<keyword evidence="5" id="KW-1185">Reference proteome</keyword>
<dbReference type="OrthoDB" id="658187at2759"/>
<feature type="compositionally biased region" description="Basic residues" evidence="1">
    <location>
        <begin position="104"/>
        <end position="119"/>
    </location>
</feature>
<gene>
    <name evidence="4" type="ORF">IFM89_030283</name>
</gene>
<feature type="compositionally biased region" description="Polar residues" evidence="1">
    <location>
        <begin position="232"/>
        <end position="242"/>
    </location>
</feature>
<feature type="compositionally biased region" description="Basic and acidic residues" evidence="1">
    <location>
        <begin position="348"/>
        <end position="361"/>
    </location>
</feature>
<evidence type="ECO:0000259" key="2">
    <source>
        <dbReference type="Pfam" id="PF04782"/>
    </source>
</evidence>
<feature type="compositionally biased region" description="Low complexity" evidence="1">
    <location>
        <begin position="91"/>
        <end position="103"/>
    </location>
</feature>
<feature type="region of interest" description="Disordered" evidence="1">
    <location>
        <begin position="285"/>
        <end position="369"/>
    </location>
</feature>
<evidence type="ECO:0000259" key="3">
    <source>
        <dbReference type="Pfam" id="PF04783"/>
    </source>
</evidence>
<sequence>MGCSSSKLDDLPAVALCRERCTFLDDAIAQRYALAESHVAYIHSLKLIGQSLEQFFDQDLVDNNYASIPSPILNLPPHKKGDPIQPAIPISSKVVDNNNNNNKSHTHSHSHSHSGSHLHFHSDSDSDGDEDGSLHHSGNSSPLHFQNEHFQNENRYQNYQDDQGENFGNFMNMNYMRNRSTPSVVHEQRPISPEIMQMNGGSTSSYYQNQENLNNPYPYYNQPNNYPPPQYSSFYGSGSPTYGSAYPPPPQASAASSSKPPPPPPSPPRASAWDFLNPFEAFEKYYPQNTPSRDSRSVREEEGIPDLEDESFQDEVVKEVHGEQRFSEGGGKYSKKLAEDEEEEEEEVKANDGEGFYETKEASGSGKNDGMEYEVHLVDKNVVGNEDRSEEKINVTAFKAKVGSRGVSVVIREIKSQFDRASESGNEVSMMLEVGKVPFHPKNAVYQVSSKMLHSITPSLSVVSSHPSTSKSAETSTKAASVYLDLGQNVGMRSGNLSSTLQTLYIWEKKLYNEVKAEEKMRIVHERKVRRLKRLDEKGAEATKIDATRTLVRTLSTKIKIAIQVVDKISDKINKLRDEELWPQINELIKGLIGMWKVMLECHRNQCQAIAEAKNLDAITSNKNLDATMKLEHELLNWISSFTCWIGAQKGYVRALNGWLLKCLFYEPEETADGIVPFSPGRIGAPPVFVICNQWSQAMERISEKDVIDAMRVFTWSVHQLSERHNQEFRQRMLPNKDMEGKVKLLEKKEQKMQKEWQVIDKKMAMVSGQGIGLPMPGEIVHQSDTANINSLHLGLKQIFDAMEKFTASSMQAYEELQLRCEEDRLARENAKVP</sequence>
<evidence type="ECO:0000313" key="5">
    <source>
        <dbReference type="Proteomes" id="UP000631114"/>
    </source>
</evidence>
<dbReference type="AlphaFoldDB" id="A0A835MFV0"/>